<dbReference type="RefSeq" id="WP_205110444.1">
    <property type="nucleotide sequence ID" value="NZ_JACJJL010000017.1"/>
</dbReference>
<gene>
    <name evidence="3" type="ORF">H6B30_10695</name>
</gene>
<dbReference type="Pfam" id="PF01928">
    <property type="entry name" value="CYTH"/>
    <property type="match status" value="1"/>
</dbReference>
<evidence type="ECO:0000313" key="3">
    <source>
        <dbReference type="EMBL" id="MBM6662212.1"/>
    </source>
</evidence>
<dbReference type="Gene3D" id="2.40.320.10">
    <property type="entry name" value="Hypothetical Protein Pfu-838710-001"/>
    <property type="match status" value="1"/>
</dbReference>
<protein>
    <submittedName>
        <fullName evidence="3">CYTH domain-containing protein</fullName>
    </submittedName>
</protein>
<feature type="active site" description="Proton acceptor" evidence="1">
    <location>
        <position position="34"/>
    </location>
</feature>
<reference evidence="3 4" key="1">
    <citation type="journal article" date="2021" name="Sci. Rep.">
        <title>The distribution of antibiotic resistance genes in chicken gut microbiota commensals.</title>
        <authorList>
            <person name="Juricova H."/>
            <person name="Matiasovicova J."/>
            <person name="Kubasova T."/>
            <person name="Cejkova D."/>
            <person name="Rychlik I."/>
        </authorList>
    </citation>
    <scope>NUCLEOTIDE SEQUENCE [LARGE SCALE GENOMIC DNA]</scope>
    <source>
        <strain evidence="3 4">An819</strain>
    </source>
</reference>
<proteinExistence type="predicted"/>
<dbReference type="Proteomes" id="UP000764045">
    <property type="component" value="Unassembled WGS sequence"/>
</dbReference>
<dbReference type="InterPro" id="IPR012042">
    <property type="entry name" value="NeuTTM/CthTTM-like"/>
</dbReference>
<keyword evidence="4" id="KW-1185">Reference proteome</keyword>
<sequence>MGAVGNVEIERKFLVAGDGYKRLACGSSRIRQGYICSEPGRTVRVRLRGGRGYLTIKGPSADGGLSRYEFEREITADEANALFDLCEPGAIDKTRWIVEWGGHTFEVDEFHGCNDGLTVAEVELASPTEQVDLPPFAGREVTGDRRFYNSSLTKRPFTDWSDAERAEVLRPAQG</sequence>
<evidence type="ECO:0000256" key="1">
    <source>
        <dbReference type="PIRSR" id="PIRSR016487-1"/>
    </source>
</evidence>
<evidence type="ECO:0000259" key="2">
    <source>
        <dbReference type="PROSITE" id="PS51707"/>
    </source>
</evidence>
<dbReference type="InterPro" id="IPR023577">
    <property type="entry name" value="CYTH_domain"/>
</dbReference>
<feature type="domain" description="CYTH" evidence="2">
    <location>
        <begin position="6"/>
        <end position="154"/>
    </location>
</feature>
<dbReference type="PANTHER" id="PTHR40114">
    <property type="entry name" value="SLR0698 PROTEIN"/>
    <property type="match status" value="1"/>
</dbReference>
<dbReference type="PIRSF" id="PIRSF016487">
    <property type="entry name" value="CYTH_UCP016487"/>
    <property type="match status" value="1"/>
</dbReference>
<name>A0A938WNE0_9BACT</name>
<dbReference type="CDD" id="cd07891">
    <property type="entry name" value="CYTH-like_CthTTM-like_1"/>
    <property type="match status" value="1"/>
</dbReference>
<dbReference type="PROSITE" id="PS51707">
    <property type="entry name" value="CYTH"/>
    <property type="match status" value="1"/>
</dbReference>
<dbReference type="AlphaFoldDB" id="A0A938WNE0"/>
<organism evidence="3 4">
    <name type="scientific">Marseilla massiliensis</name>
    <dbReference type="NCBI Taxonomy" id="1841864"/>
    <lineage>
        <taxon>Bacteria</taxon>
        <taxon>Pseudomonadati</taxon>
        <taxon>Bacteroidota</taxon>
        <taxon>Bacteroidia</taxon>
        <taxon>Bacteroidales</taxon>
        <taxon>Prevotellaceae</taxon>
        <taxon>Marseilla</taxon>
    </lineage>
</organism>
<dbReference type="EMBL" id="JACJJL010000017">
    <property type="protein sequence ID" value="MBM6662212.1"/>
    <property type="molecule type" value="Genomic_DNA"/>
</dbReference>
<dbReference type="SUPFAM" id="SSF55154">
    <property type="entry name" value="CYTH-like phosphatases"/>
    <property type="match status" value="1"/>
</dbReference>
<dbReference type="InterPro" id="IPR033469">
    <property type="entry name" value="CYTH-like_dom_sf"/>
</dbReference>
<dbReference type="SMART" id="SM01118">
    <property type="entry name" value="CYTH"/>
    <property type="match status" value="1"/>
</dbReference>
<accession>A0A938WNE0</accession>
<comment type="caution">
    <text evidence="3">The sequence shown here is derived from an EMBL/GenBank/DDBJ whole genome shotgun (WGS) entry which is preliminary data.</text>
</comment>
<dbReference type="PANTHER" id="PTHR40114:SF1">
    <property type="entry name" value="SLR0698 PROTEIN"/>
    <property type="match status" value="1"/>
</dbReference>
<evidence type="ECO:0000313" key="4">
    <source>
        <dbReference type="Proteomes" id="UP000764045"/>
    </source>
</evidence>